<evidence type="ECO:0000313" key="2">
    <source>
        <dbReference type="Proteomes" id="UP000183114"/>
    </source>
</evidence>
<sequence>MTILSRTEYASSKGWSRQYVGKLVQRGRLVLTLDGKVDVEASEQYLAMTSDPSRSNSLGKVPRVLGHQESEPAFPHASPTALSTAAPDYQKARTRLALAQAEKAETEVLQASGELVERTVVDEAAFASGRMVRDLLLALPPQLAPELSAMNDPWDIEKYLMKELRSALEDAERISNEDFIHAVTTTS</sequence>
<dbReference type="RefSeq" id="WP_074877074.1">
    <property type="nucleotide sequence ID" value="NZ_FNTF01000002.1"/>
</dbReference>
<dbReference type="AlphaFoldDB" id="A0A1H5DI15"/>
<organism evidence="1 2">
    <name type="scientific">Pseudomonas frederiksbergensis</name>
    <dbReference type="NCBI Taxonomy" id="104087"/>
    <lineage>
        <taxon>Bacteria</taxon>
        <taxon>Pseudomonadati</taxon>
        <taxon>Pseudomonadota</taxon>
        <taxon>Gammaproteobacteria</taxon>
        <taxon>Pseudomonadales</taxon>
        <taxon>Pseudomonadaceae</taxon>
        <taxon>Pseudomonas</taxon>
    </lineage>
</organism>
<protein>
    <recommendedName>
        <fullName evidence="3">Terminase small subunit</fullName>
    </recommendedName>
</protein>
<dbReference type="Proteomes" id="UP000183114">
    <property type="component" value="Unassembled WGS sequence"/>
</dbReference>
<gene>
    <name evidence="1" type="ORF">SAMN04490185_4187</name>
</gene>
<evidence type="ECO:0008006" key="3">
    <source>
        <dbReference type="Google" id="ProtNLM"/>
    </source>
</evidence>
<dbReference type="EMBL" id="FNTF01000002">
    <property type="protein sequence ID" value="SED78563.1"/>
    <property type="molecule type" value="Genomic_DNA"/>
</dbReference>
<name>A0A1H5DI15_9PSED</name>
<accession>A0A1H5DI15</accession>
<evidence type="ECO:0000313" key="1">
    <source>
        <dbReference type="EMBL" id="SED78563.1"/>
    </source>
</evidence>
<reference evidence="1 2" key="1">
    <citation type="submission" date="2016-10" db="EMBL/GenBank/DDBJ databases">
        <authorList>
            <person name="de Groot N.N."/>
        </authorList>
    </citation>
    <scope>NUCLEOTIDE SEQUENCE [LARGE SCALE GENOMIC DNA]</scope>
    <source>
        <strain evidence="1 2">BS3655</strain>
    </source>
</reference>
<proteinExistence type="predicted"/>